<dbReference type="CDD" id="cd11816">
    <property type="entry name" value="SH3_Eve1_3"/>
    <property type="match status" value="1"/>
</dbReference>
<dbReference type="SMART" id="SM00326">
    <property type="entry name" value="SH3"/>
    <property type="match status" value="5"/>
</dbReference>
<organism evidence="5 6">
    <name type="scientific">Buteo japonicus</name>
    <dbReference type="NCBI Taxonomy" id="224669"/>
    <lineage>
        <taxon>Eukaryota</taxon>
        <taxon>Metazoa</taxon>
        <taxon>Chordata</taxon>
        <taxon>Craniata</taxon>
        <taxon>Vertebrata</taxon>
        <taxon>Euteleostomi</taxon>
        <taxon>Archelosauria</taxon>
        <taxon>Archosauria</taxon>
        <taxon>Dinosauria</taxon>
        <taxon>Saurischia</taxon>
        <taxon>Theropoda</taxon>
        <taxon>Coelurosauria</taxon>
        <taxon>Aves</taxon>
        <taxon>Neognathae</taxon>
        <taxon>Neoaves</taxon>
        <taxon>Telluraves</taxon>
        <taxon>Accipitrimorphae</taxon>
        <taxon>Accipitriformes</taxon>
        <taxon>Accipitridae</taxon>
        <taxon>Accipitrinae</taxon>
        <taxon>Buteo</taxon>
    </lineage>
</organism>
<reference evidence="5" key="1">
    <citation type="submission" date="2025-08" db="UniProtKB">
        <authorList>
            <consortium name="Ensembl"/>
        </authorList>
    </citation>
    <scope>IDENTIFICATION</scope>
</reference>
<dbReference type="CDD" id="cd11818">
    <property type="entry name" value="SH3_Eve1_5"/>
    <property type="match status" value="1"/>
</dbReference>
<dbReference type="InterPro" id="IPR050384">
    <property type="entry name" value="Endophilin_SH3RF"/>
</dbReference>
<dbReference type="FunFam" id="2.30.30.40:FF:000072">
    <property type="entry name" value="Unconventional Myosin IB"/>
    <property type="match status" value="2"/>
</dbReference>
<feature type="region of interest" description="Disordered" evidence="3">
    <location>
        <begin position="512"/>
        <end position="537"/>
    </location>
</feature>
<dbReference type="Pfam" id="PF00018">
    <property type="entry name" value="SH3_1"/>
    <property type="match status" value="4"/>
</dbReference>
<sequence>MLVEVFLSVDRGFCSRCFIYLQNSLLIVYFVRDSRLVSGTLGAVVWEGGPSRQLMRPEITIVAAEPLRPSCWFPGANPVTPHGLGFPSASSHAQWRRNEHIPAELPPSYEQVIKEINQVQVNTTNNNNAAAPRHTTTSATQTDFPEELIGHLPGTGQSPLKPPRPSAYLLNRCLSENENPLIVFEVSEGQRCQENPNAVIRPVPKPRSRSNLRPVVKNTESKVDNGEVNQSTTKRQQPPVQQSPLLDDSLLDNHLAMDSMSTEKSQNSIVSRIKVFESQGTNDTSGLSKKPEIAPRSFTPRPVTAKKPVVAPKPGVSRISGDWDAWTESKSTPSKELQPQPAVVGSSVVTKPELPKKPKPGLVKSSSSDFLDVRSGSVAENSNGQKKFPVPAPRPLVPKKSRYAENPALSLATLKPIAAPPRASVSAQEKVFKSLGELSPATNSSAPALQNKLDVERDLISFDDDVLPASPALFSLSEITLDLFLTKIEPAKEQTAQPALARKPTVIRIPAKPGKSLNEIPHSPPPLPAEKPIGNTSNITAGKPNGGRLINTHTSLMVCPIFRPVDGKFIPARPPPPKGVPGRPPPPKLSAAKTSSQKDALSRSTSDIAPDKKPSKFRLGPKRAKSQVFKNPDPALPPRPKPGHPLYNKYMLPVPHGVAKEDCLPRNTGELSCKRDILLKRQTNSNYLECQKGEETGKVPLSHRMIIIPLAEYLKSGQKISNAPHALVLHDFPAEHADDLDLHSGDTVCLLEKIDSKWYRGKCGNRTGIFPASFVKVVVCRLCIHCPRCVARFEYIGDQKDELSFSEGETIILKEYVNEEWAKGELRGTCGIFPLNFVEVIEDLPGTGMSTGAALKNKVEVSSSLPQNNRCSVEWCEALHDFTAETKDDLSFKKGDYIQILEQVDSEWYRGRLNEKEGIFPAVFVQTCSGKAKALYDFHGENEDELSFKAGDTITELESVDEDWMSGEIQGKSGIFPKNFVQILKTP</sequence>
<dbReference type="PRINTS" id="PR00452">
    <property type="entry name" value="SH3DOMAIN"/>
</dbReference>
<feature type="region of interest" description="Disordered" evidence="3">
    <location>
        <begin position="280"/>
        <end position="397"/>
    </location>
</feature>
<dbReference type="Proteomes" id="UP000694555">
    <property type="component" value="Unplaced"/>
</dbReference>
<keyword evidence="6" id="KW-1185">Reference proteome</keyword>
<feature type="compositionally biased region" description="Pro residues" evidence="3">
    <location>
        <begin position="572"/>
        <end position="588"/>
    </location>
</feature>
<dbReference type="PROSITE" id="PS50002">
    <property type="entry name" value="SH3"/>
    <property type="match status" value="4"/>
</dbReference>
<protein>
    <submittedName>
        <fullName evidence="5">SH3 domain containing 19</fullName>
    </submittedName>
</protein>
<feature type="compositionally biased region" description="Polar residues" evidence="3">
    <location>
        <begin position="328"/>
        <end position="337"/>
    </location>
</feature>
<dbReference type="InterPro" id="IPR001452">
    <property type="entry name" value="SH3_domain"/>
</dbReference>
<feature type="domain" description="SH3" evidence="4">
    <location>
        <begin position="721"/>
        <end position="780"/>
    </location>
</feature>
<dbReference type="AlphaFoldDB" id="A0A8B9ZBC7"/>
<dbReference type="PANTHER" id="PTHR14167">
    <property type="entry name" value="SH3 DOMAIN-CONTAINING"/>
    <property type="match status" value="1"/>
</dbReference>
<keyword evidence="1 2" id="KW-0728">SH3 domain</keyword>
<dbReference type="Gene3D" id="2.30.30.40">
    <property type="entry name" value="SH3 Domains"/>
    <property type="match status" value="4"/>
</dbReference>
<feature type="region of interest" description="Disordered" evidence="3">
    <location>
        <begin position="569"/>
        <end position="643"/>
    </location>
</feature>
<feature type="domain" description="SH3" evidence="4">
    <location>
        <begin position="784"/>
        <end position="843"/>
    </location>
</feature>
<accession>A0A8B9ZBC7</accession>
<dbReference type="PANTHER" id="PTHR14167:SF48">
    <property type="entry name" value="SH3 DOMAIN-CONTAINING PROTEIN 19"/>
    <property type="match status" value="1"/>
</dbReference>
<dbReference type="PRINTS" id="PR00499">
    <property type="entry name" value="P67PHOX"/>
</dbReference>
<feature type="compositionally biased region" description="Basic residues" evidence="3">
    <location>
        <begin position="615"/>
        <end position="625"/>
    </location>
</feature>
<reference evidence="5" key="2">
    <citation type="submission" date="2025-09" db="UniProtKB">
        <authorList>
            <consortium name="Ensembl"/>
        </authorList>
    </citation>
    <scope>IDENTIFICATION</scope>
</reference>
<evidence type="ECO:0000313" key="5">
    <source>
        <dbReference type="Ensembl" id="ENSBJAP00000004784.1"/>
    </source>
</evidence>
<dbReference type="Ensembl" id="ENSBJAT00000004924.1">
    <property type="protein sequence ID" value="ENSBJAP00000004784.1"/>
    <property type="gene ID" value="ENSBJAG00000003450.1"/>
</dbReference>
<dbReference type="SUPFAM" id="SSF50044">
    <property type="entry name" value="SH3-domain"/>
    <property type="match status" value="4"/>
</dbReference>
<feature type="region of interest" description="Disordered" evidence="3">
    <location>
        <begin position="197"/>
        <end position="246"/>
    </location>
</feature>
<feature type="compositionally biased region" description="Polar residues" evidence="3">
    <location>
        <begin position="227"/>
        <end position="244"/>
    </location>
</feature>
<feature type="domain" description="SH3" evidence="4">
    <location>
        <begin position="871"/>
        <end position="930"/>
    </location>
</feature>
<evidence type="ECO:0000259" key="4">
    <source>
        <dbReference type="PROSITE" id="PS50002"/>
    </source>
</evidence>
<feature type="compositionally biased region" description="Polar residues" evidence="3">
    <location>
        <begin position="592"/>
        <end position="607"/>
    </location>
</feature>
<dbReference type="InterPro" id="IPR036028">
    <property type="entry name" value="SH3-like_dom_sf"/>
</dbReference>
<dbReference type="InterPro" id="IPR035835">
    <property type="entry name" value="Eve1_SH3_3"/>
</dbReference>
<evidence type="ECO:0000256" key="2">
    <source>
        <dbReference type="PROSITE-ProRule" id="PRU00192"/>
    </source>
</evidence>
<name>A0A8B9ZBC7_9AVES</name>
<evidence type="ECO:0000313" key="6">
    <source>
        <dbReference type="Proteomes" id="UP000694555"/>
    </source>
</evidence>
<proteinExistence type="predicted"/>
<evidence type="ECO:0000256" key="3">
    <source>
        <dbReference type="SAM" id="MobiDB-lite"/>
    </source>
</evidence>
<evidence type="ECO:0000256" key="1">
    <source>
        <dbReference type="ARBA" id="ARBA00022443"/>
    </source>
</evidence>
<dbReference type="CDD" id="cd11817">
    <property type="entry name" value="SH3_Eve1_4"/>
    <property type="match status" value="1"/>
</dbReference>
<feature type="domain" description="SH3" evidence="4">
    <location>
        <begin position="931"/>
        <end position="986"/>
    </location>
</feature>